<feature type="region of interest" description="Disordered" evidence="1">
    <location>
        <begin position="70"/>
        <end position="119"/>
    </location>
</feature>
<evidence type="ECO:0000313" key="3">
    <source>
        <dbReference type="Proteomes" id="UP001642484"/>
    </source>
</evidence>
<name>A0ABP0M8M8_9DINO</name>
<protein>
    <submittedName>
        <fullName evidence="2">Uncharacterized protein</fullName>
    </submittedName>
</protein>
<organism evidence="2 3">
    <name type="scientific">Durusdinium trenchii</name>
    <dbReference type="NCBI Taxonomy" id="1381693"/>
    <lineage>
        <taxon>Eukaryota</taxon>
        <taxon>Sar</taxon>
        <taxon>Alveolata</taxon>
        <taxon>Dinophyceae</taxon>
        <taxon>Suessiales</taxon>
        <taxon>Symbiodiniaceae</taxon>
        <taxon>Durusdinium</taxon>
    </lineage>
</organism>
<reference evidence="2 3" key="1">
    <citation type="submission" date="2024-02" db="EMBL/GenBank/DDBJ databases">
        <authorList>
            <person name="Chen Y."/>
            <person name="Shah S."/>
            <person name="Dougan E. K."/>
            <person name="Thang M."/>
            <person name="Chan C."/>
        </authorList>
    </citation>
    <scope>NUCLEOTIDE SEQUENCE [LARGE SCALE GENOMIC DNA]</scope>
</reference>
<evidence type="ECO:0000256" key="1">
    <source>
        <dbReference type="SAM" id="MobiDB-lite"/>
    </source>
</evidence>
<evidence type="ECO:0000313" key="2">
    <source>
        <dbReference type="EMBL" id="CAK9047845.1"/>
    </source>
</evidence>
<sequence length="139" mass="15957">MARPRSTWELQAVIPVLYTHQKVARRPIRREGLLRLNAGRAVLCDASGRKLDEETVTTALIEQLKSGEEIDFPGHLLEPDPSDAAQRQLMHQREPPTMRDRMQTLGRRGGRPTGELPKQFKRPRLAEEFARGLWLICRL</sequence>
<proteinExistence type="predicted"/>
<feature type="compositionally biased region" description="Basic and acidic residues" evidence="1">
    <location>
        <begin position="91"/>
        <end position="102"/>
    </location>
</feature>
<dbReference type="Proteomes" id="UP001642484">
    <property type="component" value="Unassembled WGS sequence"/>
</dbReference>
<keyword evidence="3" id="KW-1185">Reference proteome</keyword>
<dbReference type="EMBL" id="CAXAMN010016313">
    <property type="protein sequence ID" value="CAK9047845.1"/>
    <property type="molecule type" value="Genomic_DNA"/>
</dbReference>
<comment type="caution">
    <text evidence="2">The sequence shown here is derived from an EMBL/GenBank/DDBJ whole genome shotgun (WGS) entry which is preliminary data.</text>
</comment>
<accession>A0ABP0M8M8</accession>
<gene>
    <name evidence="2" type="ORF">CCMP2556_LOCUS24698</name>
</gene>